<organism evidence="2 3">
    <name type="scientific">Lodderomyces elongisporus (strain ATCC 11503 / CBS 2605 / JCM 1781 / NBRC 1676 / NRRL YB-4239)</name>
    <name type="common">Yeast</name>
    <name type="synonym">Saccharomyces elongisporus</name>
    <dbReference type="NCBI Taxonomy" id="379508"/>
    <lineage>
        <taxon>Eukaryota</taxon>
        <taxon>Fungi</taxon>
        <taxon>Dikarya</taxon>
        <taxon>Ascomycota</taxon>
        <taxon>Saccharomycotina</taxon>
        <taxon>Pichiomycetes</taxon>
        <taxon>Debaryomycetaceae</taxon>
        <taxon>Candida/Lodderomyces clade</taxon>
        <taxon>Lodderomyces</taxon>
    </lineage>
</organism>
<feature type="region of interest" description="Disordered" evidence="1">
    <location>
        <begin position="1"/>
        <end position="210"/>
    </location>
</feature>
<feature type="compositionally biased region" description="Acidic residues" evidence="1">
    <location>
        <begin position="179"/>
        <end position="195"/>
    </location>
</feature>
<dbReference type="HOGENOM" id="CLU_1015892_0_0_1"/>
<keyword evidence="3" id="KW-1185">Reference proteome</keyword>
<reference evidence="2 3" key="1">
    <citation type="journal article" date="2009" name="Nature">
        <title>Evolution of pathogenicity and sexual reproduction in eight Candida genomes.</title>
        <authorList>
            <person name="Butler G."/>
            <person name="Rasmussen M.D."/>
            <person name="Lin M.F."/>
            <person name="Santos M.A."/>
            <person name="Sakthikumar S."/>
            <person name="Munro C.A."/>
            <person name="Rheinbay E."/>
            <person name="Grabherr M."/>
            <person name="Forche A."/>
            <person name="Reedy J.L."/>
            <person name="Agrafioti I."/>
            <person name="Arnaud M.B."/>
            <person name="Bates S."/>
            <person name="Brown A.J."/>
            <person name="Brunke S."/>
            <person name="Costanzo M.C."/>
            <person name="Fitzpatrick D.A."/>
            <person name="de Groot P.W."/>
            <person name="Harris D."/>
            <person name="Hoyer L.L."/>
            <person name="Hube B."/>
            <person name="Klis F.M."/>
            <person name="Kodira C."/>
            <person name="Lennard N."/>
            <person name="Logue M.E."/>
            <person name="Martin R."/>
            <person name="Neiman A.M."/>
            <person name="Nikolaou E."/>
            <person name="Quail M.A."/>
            <person name="Quinn J."/>
            <person name="Santos M.C."/>
            <person name="Schmitzberger F.F."/>
            <person name="Sherlock G."/>
            <person name="Shah P."/>
            <person name="Silverstein K.A."/>
            <person name="Skrzypek M.S."/>
            <person name="Soll D."/>
            <person name="Staggs R."/>
            <person name="Stansfield I."/>
            <person name="Stumpf M.P."/>
            <person name="Sudbery P.E."/>
            <person name="Srikantha T."/>
            <person name="Zeng Q."/>
            <person name="Berman J."/>
            <person name="Berriman M."/>
            <person name="Heitman J."/>
            <person name="Gow N.A."/>
            <person name="Lorenz M.C."/>
            <person name="Birren B.W."/>
            <person name="Kellis M."/>
            <person name="Cuomo C.A."/>
        </authorList>
    </citation>
    <scope>NUCLEOTIDE SEQUENCE [LARGE SCALE GENOMIC DNA]</scope>
    <source>
        <strain evidence="3">ATCC 11503 / BCRC 21390 / CBS 2605 / JCM 1781 / NBRC 1676 / NRRL YB-4239</strain>
    </source>
</reference>
<dbReference type="KEGG" id="lel:PVL30_004753"/>
<feature type="compositionally biased region" description="Acidic residues" evidence="1">
    <location>
        <begin position="98"/>
        <end position="110"/>
    </location>
</feature>
<dbReference type="Proteomes" id="UP000001996">
    <property type="component" value="Unassembled WGS sequence"/>
</dbReference>
<dbReference type="InParanoid" id="A5E2U2"/>
<evidence type="ECO:0000313" key="3">
    <source>
        <dbReference type="Proteomes" id="UP000001996"/>
    </source>
</evidence>
<feature type="region of interest" description="Disordered" evidence="1">
    <location>
        <begin position="253"/>
        <end position="274"/>
    </location>
</feature>
<dbReference type="AlphaFoldDB" id="A5E2U2"/>
<evidence type="ECO:0000313" key="2">
    <source>
        <dbReference type="EMBL" id="EDK45750.1"/>
    </source>
</evidence>
<dbReference type="VEuPathDB" id="FungiDB:LELG_03929"/>
<dbReference type="GeneID" id="5231852"/>
<feature type="compositionally biased region" description="Acidic residues" evidence="1">
    <location>
        <begin position="8"/>
        <end position="21"/>
    </location>
</feature>
<accession>A5E2U2</accession>
<feature type="compositionally biased region" description="Basic and acidic residues" evidence="1">
    <location>
        <begin position="75"/>
        <end position="97"/>
    </location>
</feature>
<evidence type="ECO:0000256" key="1">
    <source>
        <dbReference type="SAM" id="MobiDB-lite"/>
    </source>
</evidence>
<dbReference type="EMBL" id="CH981528">
    <property type="protein sequence ID" value="EDK45750.1"/>
    <property type="molecule type" value="Genomic_DNA"/>
</dbReference>
<protein>
    <submittedName>
        <fullName evidence="2">Uncharacterized protein</fullName>
    </submittedName>
</protein>
<name>A5E2U2_LODEL</name>
<feature type="compositionally biased region" description="Basic and acidic residues" evidence="1">
    <location>
        <begin position="196"/>
        <end position="210"/>
    </location>
</feature>
<proteinExistence type="predicted"/>
<feature type="compositionally biased region" description="Basic residues" evidence="1">
    <location>
        <begin position="124"/>
        <end position="133"/>
    </location>
</feature>
<gene>
    <name evidence="2" type="ORF">LELG_03929</name>
</gene>
<sequence length="274" mass="30628">MTRGADNVDYESDDECEEEEPKEAGKLAGLKAKFSKSKKPFDKEEDEEDEEEKKVDEDCASDFAGEIQEPIDSAEECKDGANDDEKVCEGDIDGKDEKEEEVCDDGEDGDAGDKKTSMISKLKGMMKKKKKTSSKNDNLKEEPDCEVEEEESQEETPKKGGKIAGIKAKFLNLKKPLEGEQEDEEQDEEKGEGEEDTTKIDCKDAKSKDNEKREILHIKGKMYKRGDLILERHYDLSHLFKDDIPKLSLKALQAEAGNPKQPPGQLINSANGDA</sequence>
<feature type="compositionally biased region" description="Acidic residues" evidence="1">
    <location>
        <begin position="143"/>
        <end position="154"/>
    </location>
</feature>